<feature type="chain" id="PRO_5002087278" evidence="1">
    <location>
        <begin position="26"/>
        <end position="387"/>
    </location>
</feature>
<keyword evidence="3" id="KW-1185">Reference proteome</keyword>
<accession>A0A0B3YSJ0</accession>
<comment type="caution">
    <text evidence="2">The sequence shown here is derived from an EMBL/GenBank/DDBJ whole genome shotgun (WGS) entry which is preliminary data.</text>
</comment>
<sequence>MKAKIKNTATAVALCLAATGGAAQAATIGDTSVKFTGYIKVDAMVSDYSDGTIASGSVGRDFYIPSLTPVGGVDEDPQFDAHIRTSRFRFATSTPTAEGDTINGVFELDFVVTSGGDERISNSYVPRVRHAYLTYKNWLVGQTWTTFMDVGSLPESLDFIGTTDGITFGRQVMVRYTNGGLQIALENPESTITPFGGGSRITSDDSSVPDFVAAYTSKYDWGYVKVAGLLRQLSYDNAAGIDADETSFGVSVTGKYNLSNGDDIRFTFNTGKGLGRYSALNAVNGAVLTESGDLEAIDSTGYGIAYRHKWSEKARSSIMFSAFEADNDVSLTGLATTESTYSTRVNYLYSPTKALTVGAEYAFAKREIEAGLEGDMNRFQVSAKYAF</sequence>
<evidence type="ECO:0000313" key="2">
    <source>
        <dbReference type="EMBL" id="KHT57654.1"/>
    </source>
</evidence>
<dbReference type="OrthoDB" id="190887at2"/>
<keyword evidence="1" id="KW-0732">Signal</keyword>
<protein>
    <submittedName>
        <fullName evidence="2">Porin</fullName>
    </submittedName>
</protein>
<reference evidence="2 3" key="1">
    <citation type="submission" date="2014-12" db="EMBL/GenBank/DDBJ databases">
        <title>Genome sequencing of Alteromonas marina AD001.</title>
        <authorList>
            <person name="Adrian T.G.S."/>
            <person name="Chan K.G."/>
        </authorList>
    </citation>
    <scope>NUCLEOTIDE SEQUENCE [LARGE SCALE GENOMIC DNA]</scope>
    <source>
        <strain evidence="2 3">AD001</strain>
    </source>
</reference>
<dbReference type="Proteomes" id="UP000031197">
    <property type="component" value="Unassembled WGS sequence"/>
</dbReference>
<evidence type="ECO:0000256" key="1">
    <source>
        <dbReference type="SAM" id="SignalP"/>
    </source>
</evidence>
<dbReference type="EMBL" id="JWLW01000002">
    <property type="protein sequence ID" value="KHT57654.1"/>
    <property type="molecule type" value="Genomic_DNA"/>
</dbReference>
<dbReference type="RefSeq" id="WP_039216407.1">
    <property type="nucleotide sequence ID" value="NZ_JWLW01000002.1"/>
</dbReference>
<name>A0A0B3YSJ0_9ALTE</name>
<organism evidence="2 3">
    <name type="scientific">Alteromonas marina</name>
    <dbReference type="NCBI Taxonomy" id="203795"/>
    <lineage>
        <taxon>Bacteria</taxon>
        <taxon>Pseudomonadati</taxon>
        <taxon>Pseudomonadota</taxon>
        <taxon>Gammaproteobacteria</taxon>
        <taxon>Alteromonadales</taxon>
        <taxon>Alteromonadaceae</taxon>
        <taxon>Alteromonas/Salinimonas group</taxon>
        <taxon>Alteromonas</taxon>
    </lineage>
</organism>
<feature type="signal peptide" evidence="1">
    <location>
        <begin position="1"/>
        <end position="25"/>
    </location>
</feature>
<gene>
    <name evidence="2" type="ORF">RJ41_01490</name>
</gene>
<dbReference type="InterPro" id="IPR045748">
    <property type="entry name" value="DcaP"/>
</dbReference>
<evidence type="ECO:0000313" key="3">
    <source>
        <dbReference type="Proteomes" id="UP000031197"/>
    </source>
</evidence>
<proteinExistence type="predicted"/>
<dbReference type="AlphaFoldDB" id="A0A0B3YSJ0"/>
<dbReference type="Pfam" id="PF19577">
    <property type="entry name" value="DcaP"/>
    <property type="match status" value="1"/>
</dbReference>
<dbReference type="SUPFAM" id="SSF56935">
    <property type="entry name" value="Porins"/>
    <property type="match status" value="1"/>
</dbReference>